<dbReference type="EMBL" id="JAUQUB010000005">
    <property type="protein sequence ID" value="MDO7883400.1"/>
    <property type="molecule type" value="Genomic_DNA"/>
</dbReference>
<gene>
    <name evidence="1" type="ORF">Q5716_14295</name>
</gene>
<dbReference type="Gene3D" id="3.90.1140.10">
    <property type="entry name" value="Cyclic phosphodiesterase"/>
    <property type="match status" value="1"/>
</dbReference>
<name>A0ABT9BQY4_9MICO</name>
<accession>A0ABT9BQY4</accession>
<comment type="caution">
    <text evidence="1">The sequence shown here is derived from an EMBL/GenBank/DDBJ whole genome shotgun (WGS) entry which is preliminary data.</text>
</comment>
<dbReference type="Pfam" id="PF13563">
    <property type="entry name" value="2_5_RNA_ligase2"/>
    <property type="match status" value="1"/>
</dbReference>
<dbReference type="GO" id="GO:0016874">
    <property type="term" value="F:ligase activity"/>
    <property type="evidence" value="ECO:0007669"/>
    <property type="project" value="UniProtKB-KW"/>
</dbReference>
<keyword evidence="1" id="KW-0436">Ligase</keyword>
<dbReference type="InterPro" id="IPR009097">
    <property type="entry name" value="Cyclic_Pdiesterase"/>
</dbReference>
<sequence length="160" mass="17377">MGQTFVIVCPLEALHAGQSFSRRAWPLHVTVGQNFRWDGGTEALVALVDPVLRRARRCAIQVGVEALFGAHGAVEVSLVEPSSVLTALHEQLVLDGMAFAEPQYLSPNYRPHITHVGKTRPQEGDRVTLESAALVELRGDAAEVVATWAWGPESGESRQT</sequence>
<dbReference type="RefSeq" id="WP_305003827.1">
    <property type="nucleotide sequence ID" value="NZ_JAUQUB010000005.1"/>
</dbReference>
<dbReference type="SUPFAM" id="SSF55144">
    <property type="entry name" value="LigT-like"/>
    <property type="match status" value="1"/>
</dbReference>
<reference evidence="1 2" key="1">
    <citation type="submission" date="2023-07" db="EMBL/GenBank/DDBJ databases">
        <title>Protaetiibacter sp. nov WY-16 isolated from soil.</title>
        <authorList>
            <person name="Liu B."/>
            <person name="Wan Y."/>
        </authorList>
    </citation>
    <scope>NUCLEOTIDE SEQUENCE [LARGE SCALE GENOMIC DNA]</scope>
    <source>
        <strain evidence="1 2">WY-16</strain>
    </source>
</reference>
<dbReference type="Proteomes" id="UP001241072">
    <property type="component" value="Unassembled WGS sequence"/>
</dbReference>
<keyword evidence="2" id="KW-1185">Reference proteome</keyword>
<evidence type="ECO:0000313" key="1">
    <source>
        <dbReference type="EMBL" id="MDO7883400.1"/>
    </source>
</evidence>
<organism evidence="1 2">
    <name type="scientific">Antiquaquibacter soli</name>
    <dbReference type="NCBI Taxonomy" id="3064523"/>
    <lineage>
        <taxon>Bacteria</taxon>
        <taxon>Bacillati</taxon>
        <taxon>Actinomycetota</taxon>
        <taxon>Actinomycetes</taxon>
        <taxon>Micrococcales</taxon>
        <taxon>Microbacteriaceae</taxon>
        <taxon>Antiquaquibacter</taxon>
    </lineage>
</organism>
<evidence type="ECO:0000313" key="2">
    <source>
        <dbReference type="Proteomes" id="UP001241072"/>
    </source>
</evidence>
<proteinExistence type="predicted"/>
<protein>
    <submittedName>
        <fullName evidence="1">2'-5' RNA ligase family protein</fullName>
    </submittedName>
</protein>